<dbReference type="InterPro" id="IPR037020">
    <property type="entry name" value="Hemocyanin_C_sf"/>
</dbReference>
<dbReference type="PROSITE" id="PS00210">
    <property type="entry name" value="HEMOCYANIN_2"/>
    <property type="match status" value="1"/>
</dbReference>
<evidence type="ECO:0000256" key="3">
    <source>
        <dbReference type="SAM" id="MobiDB-lite"/>
    </source>
</evidence>
<dbReference type="Pfam" id="PF03722">
    <property type="entry name" value="Hemocyanin_N"/>
    <property type="match status" value="1"/>
</dbReference>
<evidence type="ECO:0000259" key="4">
    <source>
        <dbReference type="Pfam" id="PF00372"/>
    </source>
</evidence>
<dbReference type="InterPro" id="IPR014756">
    <property type="entry name" value="Ig_E-set"/>
</dbReference>
<dbReference type="Pfam" id="PF03723">
    <property type="entry name" value="Hemocyanin_C"/>
    <property type="match status" value="1"/>
</dbReference>
<dbReference type="Pfam" id="PF00372">
    <property type="entry name" value="Hemocyanin_M"/>
    <property type="match status" value="1"/>
</dbReference>
<dbReference type="PANTHER" id="PTHR11511:SF5">
    <property type="entry name" value="FAT-BODY PROTEIN 1-RELATED"/>
    <property type="match status" value="1"/>
</dbReference>
<evidence type="ECO:0008006" key="9">
    <source>
        <dbReference type="Google" id="ProtNLM"/>
    </source>
</evidence>
<keyword evidence="8" id="KW-1185">Reference proteome</keyword>
<protein>
    <recommendedName>
        <fullName evidence="9">Arylphorin subunit alpha</fullName>
    </recommendedName>
</protein>
<dbReference type="SUPFAM" id="SSF48050">
    <property type="entry name" value="Hemocyanin, N-terminal domain"/>
    <property type="match status" value="1"/>
</dbReference>
<evidence type="ECO:0000313" key="7">
    <source>
        <dbReference type="EMBL" id="CAH0400851.1"/>
    </source>
</evidence>
<feature type="domain" description="Hemocyanin N-terminal" evidence="5">
    <location>
        <begin position="53"/>
        <end position="173"/>
    </location>
</feature>
<dbReference type="InterPro" id="IPR036697">
    <property type="entry name" value="Hemocyanin_N_sf"/>
</dbReference>
<dbReference type="Gene3D" id="1.10.1280.10">
    <property type="entry name" value="Di-copper center containing domain from catechol oxidase"/>
    <property type="match status" value="1"/>
</dbReference>
<evidence type="ECO:0000259" key="6">
    <source>
        <dbReference type="Pfam" id="PF03723"/>
    </source>
</evidence>
<gene>
    <name evidence="7" type="ORF">CHILSU_LOCUS4053</name>
</gene>
<dbReference type="PRINTS" id="PR00187">
    <property type="entry name" value="HAEMOCYANIN"/>
</dbReference>
<reference evidence="7" key="1">
    <citation type="submission" date="2021-12" db="EMBL/GenBank/DDBJ databases">
        <authorList>
            <person name="King R."/>
        </authorList>
    </citation>
    <scope>NUCLEOTIDE SEQUENCE</scope>
</reference>
<comment type="similarity">
    <text evidence="2">Belongs to the hemocyanin family.</text>
</comment>
<dbReference type="Gene3D" id="1.20.1370.10">
    <property type="entry name" value="Hemocyanin, N-terminal domain"/>
    <property type="match status" value="1"/>
</dbReference>
<dbReference type="EMBL" id="OU963911">
    <property type="protein sequence ID" value="CAH0400851.1"/>
    <property type="molecule type" value="Genomic_DNA"/>
</dbReference>
<feature type="compositionally biased region" description="Basic and acidic residues" evidence="3">
    <location>
        <begin position="945"/>
        <end position="957"/>
    </location>
</feature>
<dbReference type="InterPro" id="IPR008922">
    <property type="entry name" value="Di-copper_centre_dom_sf"/>
</dbReference>
<dbReference type="SUPFAM" id="SSF81296">
    <property type="entry name" value="E set domains"/>
    <property type="match status" value="1"/>
</dbReference>
<dbReference type="InterPro" id="IPR005204">
    <property type="entry name" value="Hemocyanin_N"/>
</dbReference>
<evidence type="ECO:0000256" key="2">
    <source>
        <dbReference type="ARBA" id="ARBA00038082"/>
    </source>
</evidence>
<dbReference type="InterPro" id="IPR005203">
    <property type="entry name" value="Hemocyanin_C"/>
</dbReference>
<evidence type="ECO:0000313" key="8">
    <source>
        <dbReference type="Proteomes" id="UP001153292"/>
    </source>
</evidence>
<keyword evidence="1" id="KW-0758">Storage protein</keyword>
<dbReference type="InterPro" id="IPR013788">
    <property type="entry name" value="Hemocyanin/hexamerin"/>
</dbReference>
<accession>A0ABN8B203</accession>
<evidence type="ECO:0000256" key="1">
    <source>
        <dbReference type="ARBA" id="ARBA00022761"/>
    </source>
</evidence>
<evidence type="ECO:0000259" key="5">
    <source>
        <dbReference type="Pfam" id="PF03722"/>
    </source>
</evidence>
<feature type="domain" description="Hemocyanin middle" evidence="4">
    <location>
        <begin position="179"/>
        <end position="424"/>
    </location>
</feature>
<organism evidence="7 8">
    <name type="scientific">Chilo suppressalis</name>
    <name type="common">Asiatic rice borer moth</name>
    <dbReference type="NCBI Taxonomy" id="168631"/>
    <lineage>
        <taxon>Eukaryota</taxon>
        <taxon>Metazoa</taxon>
        <taxon>Ecdysozoa</taxon>
        <taxon>Arthropoda</taxon>
        <taxon>Hexapoda</taxon>
        <taxon>Insecta</taxon>
        <taxon>Pterygota</taxon>
        <taxon>Neoptera</taxon>
        <taxon>Endopterygota</taxon>
        <taxon>Lepidoptera</taxon>
        <taxon>Glossata</taxon>
        <taxon>Ditrysia</taxon>
        <taxon>Pyraloidea</taxon>
        <taxon>Crambidae</taxon>
        <taxon>Crambinae</taxon>
        <taxon>Chilo</taxon>
    </lineage>
</organism>
<dbReference type="PANTHER" id="PTHR11511">
    <property type="entry name" value="LARVAL STORAGE PROTEIN/PHENOLOXIDASE"/>
    <property type="match status" value="1"/>
</dbReference>
<dbReference type="InterPro" id="IPR000896">
    <property type="entry name" value="Hemocyanin/hexamerin_mid_dom"/>
</dbReference>
<feature type="domain" description="Hemocyanin C-terminal" evidence="6">
    <location>
        <begin position="435"/>
        <end position="667"/>
    </location>
</feature>
<name>A0ABN8B203_CHISP</name>
<feature type="region of interest" description="Disordered" evidence="3">
    <location>
        <begin position="945"/>
        <end position="970"/>
    </location>
</feature>
<dbReference type="SUPFAM" id="SSF48056">
    <property type="entry name" value="Di-copper centre-containing domain"/>
    <property type="match status" value="1"/>
</dbReference>
<proteinExistence type="inferred from homology"/>
<sequence length="1122" mass="129075">MNSSVIFGIIDDKMKVLTSIFVISLIWGHSSSYLIKVPTKPIQAKTASVDWVHIQKRMIPLFENVCEQSTNEIVVRLAEEFKNEPTTDAYTKADVVDNLRNINTNKGLLPKGEIFSEYNITHMNELKVIYEIFYYAKDFDTFYKAACWARQNINCGLFVDAIYLAVLTRRDTSKISLPPPYEVLPNYFIQRDVIVKASYLLSGEDVTNIEDIRVENNAYILAANYTSNVNDDNEDFELSYFREDIGLNSFYFLRKLINAAWFNIPSEIGNNYGDYMFLLMKQFAARYDLERYSNGLQELESLNLNSVADTYNPMLIYSNGNDFDHRSIPMSLEDTDDATFLKTIENNLATVVGHLRQAGYNKSQILNHLIEILVTSDKSYENIARRLWRNDIQVNERLGSCLSHYLTSLRDPIFWKINKKLVELIDNALEILPSYSRKELYFPGVEVSNIETKKMITSFESYQIDVTNSLNTIHGNTTFQVKIAQNRLNHKPFVLKLNISSLTTQMGVAKIYLGPKIMPGEFASKKNAFVLMDRFELNLKRGINVISRSSEEMKTFSGDFLSLGSIIKKVEDAEFGLDALPLQDVEWQIGYPSRLVLPKGLPEGLPLQIFVFIAPFTKNSLSGSSLNSNVNSNTASLSAGYPLDLFIEEKELFNLPNALMKDIIITHKDGAKASGYDGKSSSKNWNPNNSFDSAGFDYVNKNENSYRDYNNKDGKENINNLLDETPNLLDRTTVHTKQNKTYSKYADEIQKMVNENHLSKVGGNIKGNLEIKDDIQTKHLDKQREYIRSFDKIHNLLGERPAFTYKNRSGDDNTVNLNRFRNKGNFSSRQAGFRKYDISKDSLVNTENFNADIDNKNNNINLIEKQHGLLGGQPKFYYDREDSNNIDTKDDVIKTDRKTKFNKPMQNKVIVELPTNRITGILSESYEKTHPILGARSDFSYKKDTTDYTSKRNQYKEKSKKYGTKQSEDKNEEYSYTVFNRTNKEENPHSQIIENEEDNIEQNEYETSRKYIVNKKDKNNIVYKNVYTKKTTNKGDNLEKNDEILNKIGDSLTTERYTTLVKEIIKDPSYIDTYDLKAHDMNYMEDLGFITLNGTIPETPGKRASVYNYLFNNIPEDEIVYQ</sequence>
<dbReference type="Gene3D" id="2.60.40.1520">
    <property type="entry name" value="Hemocyanin, C-terminal domain"/>
    <property type="match status" value="1"/>
</dbReference>
<dbReference type="Proteomes" id="UP001153292">
    <property type="component" value="Chromosome 18"/>
</dbReference>